<proteinExistence type="predicted"/>
<dbReference type="InterPro" id="IPR007822">
    <property type="entry name" value="LANC-like"/>
</dbReference>
<evidence type="ECO:0000313" key="2">
    <source>
        <dbReference type="Proteomes" id="UP001596083"/>
    </source>
</evidence>
<accession>A0ABW0Z044</accession>
<dbReference type="CDD" id="cd04793">
    <property type="entry name" value="LanC"/>
    <property type="match status" value="1"/>
</dbReference>
<keyword evidence="2" id="KW-1185">Reference proteome</keyword>
<dbReference type="SMART" id="SM01260">
    <property type="entry name" value="LANC_like"/>
    <property type="match status" value="1"/>
</dbReference>
<name>A0ABW0Z044_9ACTN</name>
<dbReference type="PRINTS" id="PR01955">
    <property type="entry name" value="LANCFRANKIA"/>
</dbReference>
<dbReference type="Proteomes" id="UP001596083">
    <property type="component" value="Unassembled WGS sequence"/>
</dbReference>
<reference evidence="2" key="1">
    <citation type="journal article" date="2019" name="Int. J. Syst. Evol. Microbiol.">
        <title>The Global Catalogue of Microorganisms (GCM) 10K type strain sequencing project: providing services to taxonomists for standard genome sequencing and annotation.</title>
        <authorList>
            <consortium name="The Broad Institute Genomics Platform"/>
            <consortium name="The Broad Institute Genome Sequencing Center for Infectious Disease"/>
            <person name="Wu L."/>
            <person name="Ma J."/>
        </authorList>
    </citation>
    <scope>NUCLEOTIDE SEQUENCE [LARGE SCALE GENOMIC DNA]</scope>
    <source>
        <strain evidence="2">CGMCC 4.7304</strain>
    </source>
</reference>
<organism evidence="1 2">
    <name type="scientific">Streptomyces gamaensis</name>
    <dbReference type="NCBI Taxonomy" id="1763542"/>
    <lineage>
        <taxon>Bacteria</taxon>
        <taxon>Bacillati</taxon>
        <taxon>Actinomycetota</taxon>
        <taxon>Actinomycetes</taxon>
        <taxon>Kitasatosporales</taxon>
        <taxon>Streptomycetaceae</taxon>
        <taxon>Streptomyces</taxon>
    </lineage>
</organism>
<dbReference type="Pfam" id="PF05147">
    <property type="entry name" value="LANC_like"/>
    <property type="match status" value="1"/>
</dbReference>
<dbReference type="RefSeq" id="WP_390316662.1">
    <property type="nucleotide sequence ID" value="NZ_JBHSPB010000007.1"/>
</dbReference>
<protein>
    <submittedName>
        <fullName evidence="1">Lanthionine synthetase C family protein</fullName>
    </submittedName>
</protein>
<dbReference type="PRINTS" id="PR01950">
    <property type="entry name" value="LANCSUPER"/>
</dbReference>
<evidence type="ECO:0000313" key="1">
    <source>
        <dbReference type="EMBL" id="MFC5721397.1"/>
    </source>
</evidence>
<comment type="caution">
    <text evidence="1">The sequence shown here is derived from an EMBL/GenBank/DDBJ whole genome shotgun (WGS) entry which is preliminary data.</text>
</comment>
<dbReference type="EMBL" id="JBHSPB010000007">
    <property type="protein sequence ID" value="MFC5721397.1"/>
    <property type="molecule type" value="Genomic_DNA"/>
</dbReference>
<dbReference type="Gene3D" id="1.50.10.20">
    <property type="match status" value="1"/>
</dbReference>
<sequence>MTAQGPTPAEAADDLARQLAVPRPYPTGQGWRAQSLTKGTAGCALLHIERAHVGAGTWQDVHTWVTAAADGGISAADDSGLHFGAPALSFVLHAAQADGDHRYRTALATLDRHVTTLTHRRVDAALARMDRGDLPAFAEYDVLHGLTGIGAYLLHHAPGSDALARVLAYLVRLTDPLRTDGETLPGWWVHHDPNVKNSPGFPGGHANLGLAHGITGPLALLAAAARRHIIVDGHTEAINTICAWLDVWQQDTGTGAWWPQWITRDDLVTGQPSQRRAHRPSWCYGTPGIARAQQLAAIATNNTARQKDAERAMAECLSDPARLGSITDTGLCHGWAGLYQTAWRTAQDALTPAIGVQLSYLAEQLTCRAGQHEGLGLLEGAAGAALALHTAARDKPPVSGWDAFLLLH</sequence>
<gene>
    <name evidence="1" type="ORF">ACFP1Z_14590</name>
</gene>
<dbReference type="SUPFAM" id="SSF158745">
    <property type="entry name" value="LanC-like"/>
    <property type="match status" value="1"/>
</dbReference>
<dbReference type="InterPro" id="IPR033889">
    <property type="entry name" value="LanC"/>
</dbReference>